<evidence type="ECO:0000313" key="2">
    <source>
        <dbReference type="EMBL" id="MVN78952.1"/>
    </source>
</evidence>
<dbReference type="Proteomes" id="UP000441336">
    <property type="component" value="Unassembled WGS sequence"/>
</dbReference>
<dbReference type="InterPro" id="IPR025665">
    <property type="entry name" value="Beta-barrel_OMP_2"/>
</dbReference>
<feature type="domain" description="Outer membrane protein beta-barrel" evidence="1">
    <location>
        <begin position="79"/>
        <end position="254"/>
    </location>
</feature>
<comment type="caution">
    <text evidence="2">The sequence shown here is derived from an EMBL/GenBank/DDBJ whole genome shotgun (WGS) entry which is preliminary data.</text>
</comment>
<protein>
    <submittedName>
        <fullName evidence="2">Outer membrane beta-barrel protein</fullName>
    </submittedName>
</protein>
<evidence type="ECO:0000259" key="1">
    <source>
        <dbReference type="Pfam" id="PF13568"/>
    </source>
</evidence>
<keyword evidence="3" id="KW-1185">Reference proteome</keyword>
<dbReference type="Pfam" id="PF13568">
    <property type="entry name" value="OMP_b-brl_2"/>
    <property type="match status" value="1"/>
</dbReference>
<evidence type="ECO:0000313" key="3">
    <source>
        <dbReference type="Proteomes" id="UP000441336"/>
    </source>
</evidence>
<dbReference type="AlphaFoldDB" id="A0A7K1TKQ1"/>
<accession>A0A7K1TKQ1</accession>
<proteinExistence type="predicted"/>
<gene>
    <name evidence="2" type="ORF">GO988_21695</name>
</gene>
<reference evidence="2 3" key="1">
    <citation type="submission" date="2019-12" db="EMBL/GenBank/DDBJ databases">
        <title>Hymenobacter sp. HMF4947 Genome sequencing and assembly.</title>
        <authorList>
            <person name="Kang H."/>
            <person name="Cha I."/>
            <person name="Kim H."/>
            <person name="Joh K."/>
        </authorList>
    </citation>
    <scope>NUCLEOTIDE SEQUENCE [LARGE SCALE GENOMIC DNA]</scope>
    <source>
        <strain evidence="2 3">HMF4947</strain>
    </source>
</reference>
<sequence length="286" mass="31341">MRSIIFSTARNSIIYFQIKAPPPRGFFYANPQAPPVREQLQPFLPLMNHQAGTFFSFLMKPFLSLVAGSLLLAGTAHAQAGLRAGGTLAHLTAKTEGTPSYYFEASNSAKLGYQLGLFYQVPLSQRLSLVPEVQFSRERVQLTARDNNFAILEYFGTTDTRLSMSYLNVPVLLRASFGPVYVEAGPQAGLRLAGREKGTYTVSFFDRPLTTNPVDRPLADDLRRFDVGPCVGLGVKLPAGLGVSVRAYQGLVSLTPGPDPTRAYPYQGSLRRQTLQAALTYQLAAR</sequence>
<dbReference type="EMBL" id="WQKZ01000008">
    <property type="protein sequence ID" value="MVN78952.1"/>
    <property type="molecule type" value="Genomic_DNA"/>
</dbReference>
<organism evidence="2 3">
    <name type="scientific">Hymenobacter ginkgonis</name>
    <dbReference type="NCBI Taxonomy" id="2682976"/>
    <lineage>
        <taxon>Bacteria</taxon>
        <taxon>Pseudomonadati</taxon>
        <taxon>Bacteroidota</taxon>
        <taxon>Cytophagia</taxon>
        <taxon>Cytophagales</taxon>
        <taxon>Hymenobacteraceae</taxon>
        <taxon>Hymenobacter</taxon>
    </lineage>
</organism>
<name>A0A7K1TKQ1_9BACT</name>